<reference evidence="3 4" key="1">
    <citation type="journal article" date="2016" name="Genome Biol. Evol.">
        <title>Gene Family Evolution Reflects Adaptation to Soil Environmental Stressors in the Genome of the Collembolan Orchesella cincta.</title>
        <authorList>
            <person name="Faddeeva-Vakhrusheva A."/>
            <person name="Derks M.F."/>
            <person name="Anvar S.Y."/>
            <person name="Agamennone V."/>
            <person name="Suring W."/>
            <person name="Smit S."/>
            <person name="van Straalen N.M."/>
            <person name="Roelofs D."/>
        </authorList>
    </citation>
    <scope>NUCLEOTIDE SEQUENCE [LARGE SCALE GENOMIC DNA]</scope>
    <source>
        <tissue evidence="3">Mixed pool</tissue>
    </source>
</reference>
<dbReference type="GO" id="GO:0005576">
    <property type="term" value="C:extracellular region"/>
    <property type="evidence" value="ECO:0007669"/>
    <property type="project" value="InterPro"/>
</dbReference>
<protein>
    <recommendedName>
        <fullName evidence="2">WAP domain-containing protein</fullName>
    </recommendedName>
</protein>
<evidence type="ECO:0000256" key="1">
    <source>
        <dbReference type="SAM" id="SignalP"/>
    </source>
</evidence>
<proteinExistence type="predicted"/>
<dbReference type="OrthoDB" id="6060011at2759"/>
<dbReference type="SUPFAM" id="SSF57256">
    <property type="entry name" value="Elafin-like"/>
    <property type="match status" value="1"/>
</dbReference>
<evidence type="ECO:0000313" key="4">
    <source>
        <dbReference type="Proteomes" id="UP000094527"/>
    </source>
</evidence>
<feature type="domain" description="WAP" evidence="2">
    <location>
        <begin position="38"/>
        <end position="91"/>
    </location>
</feature>
<evidence type="ECO:0000313" key="3">
    <source>
        <dbReference type="EMBL" id="ODM90739.1"/>
    </source>
</evidence>
<name>A0A1D2MCR8_ORCCI</name>
<dbReference type="PROSITE" id="PS51390">
    <property type="entry name" value="WAP"/>
    <property type="match status" value="1"/>
</dbReference>
<gene>
    <name evidence="3" type="ORF">Ocin01_15943</name>
</gene>
<keyword evidence="1" id="KW-0732">Signal</keyword>
<accession>A0A1D2MCR8</accession>
<dbReference type="PRINTS" id="PR00003">
    <property type="entry name" value="4DISULPHCORE"/>
</dbReference>
<dbReference type="Pfam" id="PF00095">
    <property type="entry name" value="WAP"/>
    <property type="match status" value="1"/>
</dbReference>
<keyword evidence="4" id="KW-1185">Reference proteome</keyword>
<dbReference type="EMBL" id="LJIJ01001813">
    <property type="protein sequence ID" value="ODM90739.1"/>
    <property type="molecule type" value="Genomic_DNA"/>
</dbReference>
<dbReference type="Gene3D" id="4.10.75.10">
    <property type="entry name" value="Elafin-like"/>
    <property type="match status" value="1"/>
</dbReference>
<sequence>MTSLRPILAHLILSVLFLTISFCCVKCGKHPYCEQPVEESKSGECPSTSNGGMTIDCEKCMDDCTSDAECRSNLKCCIQPYQCGNWCMKPVK</sequence>
<dbReference type="GO" id="GO:0030414">
    <property type="term" value="F:peptidase inhibitor activity"/>
    <property type="evidence" value="ECO:0007669"/>
    <property type="project" value="InterPro"/>
</dbReference>
<feature type="signal peptide" evidence="1">
    <location>
        <begin position="1"/>
        <end position="27"/>
    </location>
</feature>
<organism evidence="3 4">
    <name type="scientific">Orchesella cincta</name>
    <name type="common">Springtail</name>
    <name type="synonym">Podura cincta</name>
    <dbReference type="NCBI Taxonomy" id="48709"/>
    <lineage>
        <taxon>Eukaryota</taxon>
        <taxon>Metazoa</taxon>
        <taxon>Ecdysozoa</taxon>
        <taxon>Arthropoda</taxon>
        <taxon>Hexapoda</taxon>
        <taxon>Collembola</taxon>
        <taxon>Entomobryomorpha</taxon>
        <taxon>Entomobryoidea</taxon>
        <taxon>Orchesellidae</taxon>
        <taxon>Orchesellinae</taxon>
        <taxon>Orchesella</taxon>
    </lineage>
</organism>
<dbReference type="Proteomes" id="UP000094527">
    <property type="component" value="Unassembled WGS sequence"/>
</dbReference>
<dbReference type="InterPro" id="IPR036645">
    <property type="entry name" value="Elafin-like_sf"/>
</dbReference>
<evidence type="ECO:0000259" key="2">
    <source>
        <dbReference type="PROSITE" id="PS51390"/>
    </source>
</evidence>
<comment type="caution">
    <text evidence="3">The sequence shown here is derived from an EMBL/GenBank/DDBJ whole genome shotgun (WGS) entry which is preliminary data.</text>
</comment>
<dbReference type="InterPro" id="IPR008197">
    <property type="entry name" value="WAP_dom"/>
</dbReference>
<dbReference type="AlphaFoldDB" id="A0A1D2MCR8"/>
<feature type="chain" id="PRO_5008903820" description="WAP domain-containing protein" evidence="1">
    <location>
        <begin position="28"/>
        <end position="92"/>
    </location>
</feature>